<feature type="non-terminal residue" evidence="2">
    <location>
        <position position="75"/>
    </location>
</feature>
<reference evidence="2" key="1">
    <citation type="journal article" date="2013" name="BMC Genomics">
        <title>Unscrambling butterfly oogenesis.</title>
        <authorList>
            <person name="Carter J.M."/>
            <person name="Baker S.C."/>
            <person name="Pink R."/>
            <person name="Carter D.R."/>
            <person name="Collins A."/>
            <person name="Tomlin J."/>
            <person name="Gibbs M."/>
            <person name="Breuker C.J."/>
        </authorList>
    </citation>
    <scope>NUCLEOTIDE SEQUENCE</scope>
    <source>
        <tissue evidence="2">Ovary</tissue>
    </source>
</reference>
<accession>S4PTJ3</accession>
<dbReference type="AlphaFoldDB" id="S4PTJ3"/>
<feature type="non-terminal residue" evidence="2">
    <location>
        <position position="1"/>
    </location>
</feature>
<evidence type="ECO:0000313" key="2">
    <source>
        <dbReference type="EMBL" id="JAA80622.1"/>
    </source>
</evidence>
<organism evidence="2">
    <name type="scientific">Pararge aegeria</name>
    <name type="common">speckled wood butterfly</name>
    <dbReference type="NCBI Taxonomy" id="116150"/>
    <lineage>
        <taxon>Eukaryota</taxon>
        <taxon>Metazoa</taxon>
        <taxon>Ecdysozoa</taxon>
        <taxon>Arthropoda</taxon>
        <taxon>Hexapoda</taxon>
        <taxon>Insecta</taxon>
        <taxon>Pterygota</taxon>
        <taxon>Neoptera</taxon>
        <taxon>Endopterygota</taxon>
        <taxon>Lepidoptera</taxon>
        <taxon>Glossata</taxon>
        <taxon>Ditrysia</taxon>
        <taxon>Papilionoidea</taxon>
        <taxon>Nymphalidae</taxon>
        <taxon>Satyrinae</taxon>
        <taxon>Satyrini</taxon>
        <taxon>Parargina</taxon>
        <taxon>Pararge</taxon>
    </lineage>
</organism>
<sequence length="75" mass="8164">VKTPTLKVKATSLDSSETVNLSLPQTKALEVPQNSISVPNTPKRQYKRILAQKSAKHDLAGGKLGHNTVQTTDQR</sequence>
<evidence type="ECO:0000256" key="1">
    <source>
        <dbReference type="SAM" id="MobiDB-lite"/>
    </source>
</evidence>
<feature type="region of interest" description="Disordered" evidence="1">
    <location>
        <begin position="53"/>
        <end position="75"/>
    </location>
</feature>
<proteinExistence type="predicted"/>
<dbReference type="EMBL" id="GAIX01011938">
    <property type="protein sequence ID" value="JAA80622.1"/>
    <property type="molecule type" value="Transcribed_RNA"/>
</dbReference>
<reference evidence="2" key="2">
    <citation type="submission" date="2013-05" db="EMBL/GenBank/DDBJ databases">
        <authorList>
            <person name="Carter J.-M."/>
            <person name="Baker S.C."/>
            <person name="Pink R."/>
            <person name="Carter D.R.F."/>
            <person name="Collins A."/>
            <person name="Tomlin J."/>
            <person name="Gibbs M."/>
            <person name="Breuker C.J."/>
        </authorList>
    </citation>
    <scope>NUCLEOTIDE SEQUENCE</scope>
    <source>
        <tissue evidence="2">Ovary</tissue>
    </source>
</reference>
<name>S4PTJ3_9NEOP</name>
<protein>
    <submittedName>
        <fullName evidence="2">Uncharacterized protein</fullName>
    </submittedName>
</protein>